<gene>
    <name evidence="3" type="ORF">PSYICH_LOCUS7576</name>
</gene>
<keyword evidence="1" id="KW-0863">Zinc-finger</keyword>
<dbReference type="OrthoDB" id="6666876at2759"/>
<dbReference type="InterPro" id="IPR013087">
    <property type="entry name" value="Znf_C2H2_type"/>
</dbReference>
<dbReference type="PROSITE" id="PS50157">
    <property type="entry name" value="ZINC_FINGER_C2H2_2"/>
    <property type="match status" value="2"/>
</dbReference>
<reference evidence="3" key="1">
    <citation type="submission" date="2022-01" db="EMBL/GenBank/DDBJ databases">
        <authorList>
            <person name="King R."/>
        </authorList>
    </citation>
    <scope>NUCLEOTIDE SEQUENCE</scope>
</reference>
<proteinExistence type="predicted"/>
<keyword evidence="4" id="KW-1185">Reference proteome</keyword>
<dbReference type="AlphaFoldDB" id="A0A9P0G960"/>
<dbReference type="GO" id="GO:0008270">
    <property type="term" value="F:zinc ion binding"/>
    <property type="evidence" value="ECO:0007669"/>
    <property type="project" value="UniProtKB-KW"/>
</dbReference>
<protein>
    <recommendedName>
        <fullName evidence="2">C2H2-type domain-containing protein</fullName>
    </recommendedName>
</protein>
<evidence type="ECO:0000313" key="4">
    <source>
        <dbReference type="Proteomes" id="UP001153636"/>
    </source>
</evidence>
<dbReference type="PROSITE" id="PS00028">
    <property type="entry name" value="ZINC_FINGER_C2H2_1"/>
    <property type="match status" value="2"/>
</dbReference>
<keyword evidence="1" id="KW-0862">Zinc</keyword>
<evidence type="ECO:0000313" key="3">
    <source>
        <dbReference type="EMBL" id="CAH1106834.1"/>
    </source>
</evidence>
<feature type="domain" description="C2H2-type" evidence="2">
    <location>
        <begin position="33"/>
        <end position="62"/>
    </location>
</feature>
<keyword evidence="1" id="KW-0479">Metal-binding</keyword>
<dbReference type="Proteomes" id="UP001153636">
    <property type="component" value="Chromosome 2"/>
</dbReference>
<dbReference type="PANTHER" id="PTHR31912:SF34">
    <property type="entry name" value="NOTOCHORD-RELATED PROTEIN"/>
    <property type="match status" value="1"/>
</dbReference>
<dbReference type="SMART" id="SM00355">
    <property type="entry name" value="ZnF_C2H2"/>
    <property type="match status" value="2"/>
</dbReference>
<feature type="domain" description="C2H2-type" evidence="2">
    <location>
        <begin position="2"/>
        <end position="30"/>
    </location>
</feature>
<accession>A0A9P0G960</accession>
<dbReference type="EMBL" id="OV651814">
    <property type="protein sequence ID" value="CAH1106834.1"/>
    <property type="molecule type" value="Genomic_DNA"/>
</dbReference>
<evidence type="ECO:0000259" key="2">
    <source>
        <dbReference type="PROSITE" id="PS50157"/>
    </source>
</evidence>
<organism evidence="3 4">
    <name type="scientific">Psylliodes chrysocephalus</name>
    <dbReference type="NCBI Taxonomy" id="3402493"/>
    <lineage>
        <taxon>Eukaryota</taxon>
        <taxon>Metazoa</taxon>
        <taxon>Ecdysozoa</taxon>
        <taxon>Arthropoda</taxon>
        <taxon>Hexapoda</taxon>
        <taxon>Insecta</taxon>
        <taxon>Pterygota</taxon>
        <taxon>Neoptera</taxon>
        <taxon>Endopterygota</taxon>
        <taxon>Coleoptera</taxon>
        <taxon>Polyphaga</taxon>
        <taxon>Cucujiformia</taxon>
        <taxon>Chrysomeloidea</taxon>
        <taxon>Chrysomelidae</taxon>
        <taxon>Galerucinae</taxon>
        <taxon>Alticini</taxon>
        <taxon>Psylliodes</taxon>
    </lineage>
</organism>
<name>A0A9P0G960_9CUCU</name>
<dbReference type="PANTHER" id="PTHR31912">
    <property type="entry name" value="IP13529P"/>
    <property type="match status" value="1"/>
</dbReference>
<sequence>MPQCNFCSDSFFKVNALITHLKIIHRCEEYGVFVCGEKECHRHFPCLKTFRKHLKSHESLSNSQMVSSNDSLSNFSTVSNINEACYMSVNCSPSLSNSINETSLIESRVFIRDAAFNEFKEKMTENNINFICDLYSEKTLCRKDVQKIIEKVTVLLLDPLNMFKNNLGNILKNHSVSESDKFEINKYFVELENIFEGFHSEYLRFAHLENLGVFIKPLEFTVGERLEKNKNGILITKKYTAQFISLKNVLQSFFSLSNVLSETLQYLKYLKTQKIILNIVQTENWKNKISNFKCSDIVLPLFLYYDDYEIGNPLGSHSGIHKIGAIYYSVACLPPSVQSRLDNIFIGMLFHSSDLKEFGEKIMFSKLVDELNTLSKKGISVAINNTNVHIYFCVALFCGDNLALNSLFGFQESFVANSFCRLCKSWKSDTQKDVVENIFLLRNKTNYSSDLLINNAYLTGIRFNPILNNIELFHVTENYSVDITHDIFEGVGNYIMSYLLFEFIIVSKFFSIDILNTRLKYFEFDSGHNKPPLITIENVKNKHLRMSAAEMKCFILNAGLIFGDLIPEGNKFWRLYTLLRKILEIVLSDFVMPDMYVKLGELVREHHFLYKQLFGNLKPKFHFMVHYPLVLKKCGPLGKISTIRYEAKHRNSKLSGNVVASRVNISYTLAIKHQLQLGNRLLRKSELCTDNEIPTCQKNHRVHDIVPDFDNVVKNSALLIKDETIPNRFLQFVAKVKRVTVKNKVFKMQDVFSFNIENRTFGYLELIIVNRDNQICFIFEEMEVLSFNEHCFSLHLNNTKKRKSLFLDDNLVINIHKIQLKDNKNFISLF</sequence>
<evidence type="ECO:0000256" key="1">
    <source>
        <dbReference type="PROSITE-ProRule" id="PRU00042"/>
    </source>
</evidence>